<comment type="caution">
    <text evidence="9">The sequence shown here is derived from an EMBL/GenBank/DDBJ whole genome shotgun (WGS) entry which is preliminary data.</text>
</comment>
<feature type="transmembrane region" description="Helical" evidence="8">
    <location>
        <begin position="138"/>
        <end position="158"/>
    </location>
</feature>
<evidence type="ECO:0000256" key="6">
    <source>
        <dbReference type="ARBA" id="ARBA00022989"/>
    </source>
</evidence>
<evidence type="ECO:0000256" key="3">
    <source>
        <dbReference type="ARBA" id="ARBA00022475"/>
    </source>
</evidence>
<feature type="transmembrane region" description="Helical" evidence="8">
    <location>
        <begin position="104"/>
        <end position="126"/>
    </location>
</feature>
<feature type="transmembrane region" description="Helical" evidence="8">
    <location>
        <begin position="311"/>
        <end position="327"/>
    </location>
</feature>
<dbReference type="PANTHER" id="PTHR32196">
    <property type="entry name" value="ABC TRANSPORTER PERMEASE PROTEIN YPHD-RELATED-RELATED"/>
    <property type="match status" value="1"/>
</dbReference>
<feature type="transmembrane region" description="Helical" evidence="8">
    <location>
        <begin position="261"/>
        <end position="280"/>
    </location>
</feature>
<dbReference type="GO" id="GO:0005886">
    <property type="term" value="C:plasma membrane"/>
    <property type="evidence" value="ECO:0007669"/>
    <property type="project" value="UniProtKB-SubCell"/>
</dbReference>
<dbReference type="GO" id="GO:0022857">
    <property type="term" value="F:transmembrane transporter activity"/>
    <property type="evidence" value="ECO:0007669"/>
    <property type="project" value="InterPro"/>
</dbReference>
<keyword evidence="3" id="KW-1003">Cell membrane</keyword>
<keyword evidence="6 8" id="KW-1133">Transmembrane helix</keyword>
<evidence type="ECO:0000256" key="8">
    <source>
        <dbReference type="SAM" id="Phobius"/>
    </source>
</evidence>
<keyword evidence="2" id="KW-0813">Transport</keyword>
<name>A0A7J5BUI1_9MICO</name>
<feature type="transmembrane region" description="Helical" evidence="8">
    <location>
        <begin position="32"/>
        <end position="49"/>
    </location>
</feature>
<dbReference type="RefSeq" id="WP_158040174.1">
    <property type="nucleotide sequence ID" value="NZ_JACCFV010000001.1"/>
</dbReference>
<keyword evidence="7 8" id="KW-0472">Membrane</keyword>
<dbReference type="OrthoDB" id="7947581at2"/>
<evidence type="ECO:0000256" key="2">
    <source>
        <dbReference type="ARBA" id="ARBA00022448"/>
    </source>
</evidence>
<feature type="transmembrane region" description="Helical" evidence="8">
    <location>
        <begin position="222"/>
        <end position="249"/>
    </location>
</feature>
<evidence type="ECO:0000256" key="1">
    <source>
        <dbReference type="ARBA" id="ARBA00004651"/>
    </source>
</evidence>
<dbReference type="Proteomes" id="UP000467240">
    <property type="component" value="Unassembled WGS sequence"/>
</dbReference>
<dbReference type="InterPro" id="IPR001851">
    <property type="entry name" value="ABC_transp_permease"/>
</dbReference>
<gene>
    <name evidence="9" type="ORF">F8O01_07065</name>
</gene>
<keyword evidence="5 8" id="KW-0812">Transmembrane</keyword>
<organism evidence="9 10">
    <name type="scientific">Pseudoclavibacter chungangensis</name>
    <dbReference type="NCBI Taxonomy" id="587635"/>
    <lineage>
        <taxon>Bacteria</taxon>
        <taxon>Bacillati</taxon>
        <taxon>Actinomycetota</taxon>
        <taxon>Actinomycetes</taxon>
        <taxon>Micrococcales</taxon>
        <taxon>Microbacteriaceae</taxon>
        <taxon>Pseudoclavibacter</taxon>
    </lineage>
</organism>
<dbReference type="CDD" id="cd06579">
    <property type="entry name" value="TM_PBP1_transp_AraH_like"/>
    <property type="match status" value="1"/>
</dbReference>
<comment type="subcellular location">
    <subcellularLocation>
        <location evidence="1">Cell membrane</location>
        <topology evidence="1">Multi-pass membrane protein</topology>
    </subcellularLocation>
</comment>
<evidence type="ECO:0000256" key="7">
    <source>
        <dbReference type="ARBA" id="ARBA00023136"/>
    </source>
</evidence>
<accession>A0A7J5BUI1</accession>
<keyword evidence="4" id="KW-0997">Cell inner membrane</keyword>
<protein>
    <submittedName>
        <fullName evidence="9">ABC transporter permease</fullName>
    </submittedName>
</protein>
<dbReference type="PANTHER" id="PTHR32196:SF21">
    <property type="entry name" value="ABC TRANSPORTER PERMEASE PROTEIN YPHD-RELATED"/>
    <property type="match status" value="1"/>
</dbReference>
<evidence type="ECO:0000313" key="10">
    <source>
        <dbReference type="Proteomes" id="UP000467240"/>
    </source>
</evidence>
<dbReference type="EMBL" id="WBJZ01000007">
    <property type="protein sequence ID" value="KAB1658017.1"/>
    <property type="molecule type" value="Genomic_DNA"/>
</dbReference>
<feature type="transmembrane region" description="Helical" evidence="8">
    <location>
        <begin position="178"/>
        <end position="201"/>
    </location>
</feature>
<proteinExistence type="predicted"/>
<evidence type="ECO:0000256" key="5">
    <source>
        <dbReference type="ARBA" id="ARBA00022692"/>
    </source>
</evidence>
<feature type="transmembrane region" description="Helical" evidence="8">
    <location>
        <begin position="287"/>
        <end position="305"/>
    </location>
</feature>
<reference evidence="9 10" key="1">
    <citation type="submission" date="2019-09" db="EMBL/GenBank/DDBJ databases">
        <title>Phylogeny of genus Pseudoclavibacter and closely related genus.</title>
        <authorList>
            <person name="Li Y."/>
        </authorList>
    </citation>
    <scope>NUCLEOTIDE SEQUENCE [LARGE SCALE GENOMIC DNA]</scope>
    <source>
        <strain evidence="9 10">DSM 23821</strain>
    </source>
</reference>
<sequence length="335" mass="34212">MTTTTETAALAIAARQENRTFGGRVRRLHESGFAPVVLLVLLVAIVAIYDPSFLRVRSLMSLLEQSAPLVLLALAQGVVVLTGRITLANATLASLAGITLAKLLGAWGGAAVPAVLLGAVVLGALIGIVHMVAQIPSFIVTLGFMGVFAGLSLFLSGADSVLVTDGYGAVEWIGFRLFGIPISFLLVLLVAAVLMAVYRWLPIGRAVIAIGLNQRAAAFSGIRVDPVMVFVFALSGLLSGLAAVVQLAQLQSAGATTSDSLLLPSIAAVIVGGCSIAGGVGGIGRMVLGALVIALLRVGLDLVGVDSAYQPIAYGVIVILAIAATVDRRRGSVVA</sequence>
<dbReference type="Pfam" id="PF02653">
    <property type="entry name" value="BPD_transp_2"/>
    <property type="match status" value="1"/>
</dbReference>
<evidence type="ECO:0000313" key="9">
    <source>
        <dbReference type="EMBL" id="KAB1658017.1"/>
    </source>
</evidence>
<evidence type="ECO:0000256" key="4">
    <source>
        <dbReference type="ARBA" id="ARBA00022519"/>
    </source>
</evidence>
<dbReference type="AlphaFoldDB" id="A0A7J5BUI1"/>
<feature type="transmembrane region" description="Helical" evidence="8">
    <location>
        <begin position="69"/>
        <end position="92"/>
    </location>
</feature>
<keyword evidence="10" id="KW-1185">Reference proteome</keyword>